<protein>
    <submittedName>
        <fullName evidence="5">Putative argonaute</fullName>
    </submittedName>
</protein>
<dbReference type="InterPro" id="IPR036085">
    <property type="entry name" value="PAZ_dom_sf"/>
</dbReference>
<dbReference type="SMART" id="SM00949">
    <property type="entry name" value="PAZ"/>
    <property type="match status" value="1"/>
</dbReference>
<evidence type="ECO:0000313" key="5">
    <source>
        <dbReference type="EMBL" id="JAC59270.1"/>
    </source>
</evidence>
<dbReference type="PROSITE" id="PS50822">
    <property type="entry name" value="PIWI"/>
    <property type="match status" value="1"/>
</dbReference>
<proteinExistence type="evidence at transcript level"/>
<sequence length="1003" mass="113754">MPSKSKRSRDRRKRALIRENNSHPDSIDHGTPGLSSVPQNVDCRFFSPTMNEPSRYETKGSVAVHSVGNGQGCRAQHDESRDGTARDQRDSEPSPVSENDDSGFTSSSASDAFRGGCEDSDTIQSARESESVSHLSECELELKQELPKNAPLPRRPGFGKLGKKIELISNCYPLKVPEGNVYHYDVEVIGLVRNPESDAVPGGAEKSKKYRCLKTKVKRKVIELMVERDAIFDGLYPAYDGEKNLYTRKPLHSPFPHIFTTNDEDEIQAQVEIKPVKKKNTVSCAINMDTIHAYFERQIDSMPMEAIAALETIMRHGACLRLTPIGHSFFSPPGPGCLNPLAGGLEIWYGYHQSVRISQWQPTVNIDISATTFFPSGPLLKYLARFLDMTVDGLRYMPFLADRDRNRLNRKLEGKRIATSHSHLRRKYTVMWLERESAANLRVDENGLTVARYFKERYDINLVYSNLPCLRVKPRERNVYLPIELCELVPGQHYNSELTQAQKSEMIKYTSSDPKPRFEKISNNMNFGNDRCTQEFEVEVSEDPLEVEGRTLDPPSLIYGSEQKIRPRDGAWNMLHQDAKFLDAVVIKKWALLYFADIRRDSMRKFEDLLEETGSSLGIDIKEPHFKKFVRPRYDIIELLTRMKNEIKADLVIIVIPDNNENLYRHIKKSAETVIGLITQCIRQKTVLKITNPRTRCASQLVANLFLKINAKMEGINYTLVLSEIPSLLWKPVIVIGADVNHPGAYRELKESLAACAGSLDARCSLYAVRTRPQKNKNSNKMSTEIIVDLQSMVVDLLRAFYRHTKKKPEKIIFYRDGVSEGELLKVRDSEVSSVRKACREIQVDYKPGITFIVVQKRHHVRFTEKFSRLNVPPGTVIDTGVTHPQNFDFFLGSQKCPKGTAKPAHYTVIADDNEFTADDLQKFTNQLAYTYVRCTKSISIPAPVAYAHLAAYRARQYLDAGRQGSSSSSSGDSLPGRNSACLEDVIVCTKVVDELRNRMYFV</sequence>
<dbReference type="InterPro" id="IPR036397">
    <property type="entry name" value="RNaseH_sf"/>
</dbReference>
<feature type="domain" description="Piwi" evidence="4">
    <location>
        <begin position="651"/>
        <end position="960"/>
    </location>
</feature>
<dbReference type="Pfam" id="PF16486">
    <property type="entry name" value="ArgoN"/>
    <property type="match status" value="1"/>
</dbReference>
<dbReference type="SMART" id="SM00950">
    <property type="entry name" value="Piwi"/>
    <property type="match status" value="1"/>
</dbReference>
<feature type="domain" description="PAZ" evidence="3">
    <location>
        <begin position="378"/>
        <end position="490"/>
    </location>
</feature>
<dbReference type="Gene3D" id="3.40.50.2300">
    <property type="match status" value="1"/>
</dbReference>
<comment type="similarity">
    <text evidence="1">Belongs to the argonaute family.</text>
</comment>
<dbReference type="InterPro" id="IPR032473">
    <property type="entry name" value="Argonaute_Mid_dom"/>
</dbReference>
<feature type="compositionally biased region" description="Polar residues" evidence="2">
    <location>
        <begin position="94"/>
        <end position="110"/>
    </location>
</feature>
<dbReference type="AlphaFoldDB" id="A0A061QLG7"/>
<dbReference type="Pfam" id="PF02171">
    <property type="entry name" value="Piwi"/>
    <property type="match status" value="1"/>
</dbReference>
<dbReference type="Pfam" id="PF16487">
    <property type="entry name" value="ArgoMid"/>
    <property type="match status" value="1"/>
</dbReference>
<accession>A0A061QLG7</accession>
<dbReference type="GO" id="GO:0003723">
    <property type="term" value="F:RNA binding"/>
    <property type="evidence" value="ECO:0007669"/>
    <property type="project" value="InterPro"/>
</dbReference>
<feature type="compositionally biased region" description="Basic residues" evidence="2">
    <location>
        <begin position="1"/>
        <end position="15"/>
    </location>
</feature>
<gene>
    <name evidence="5" type="primary">CSH_0411</name>
</gene>
<feature type="compositionally biased region" description="Basic and acidic residues" evidence="2">
    <location>
        <begin position="16"/>
        <end position="28"/>
    </location>
</feature>
<dbReference type="GO" id="GO:0034587">
    <property type="term" value="P:piRNA processing"/>
    <property type="evidence" value="ECO:0007669"/>
    <property type="project" value="UniProtKB-ARBA"/>
</dbReference>
<feature type="compositionally biased region" description="Basic and acidic residues" evidence="2">
    <location>
        <begin position="75"/>
        <end position="92"/>
    </location>
</feature>
<organism evidence="5">
    <name type="scientific">Cupiennius salei</name>
    <name type="common">American wandering spider</name>
    <dbReference type="NCBI Taxonomy" id="6928"/>
    <lineage>
        <taxon>Eukaryota</taxon>
        <taxon>Metazoa</taxon>
        <taxon>Ecdysozoa</taxon>
        <taxon>Arthropoda</taxon>
        <taxon>Chelicerata</taxon>
        <taxon>Arachnida</taxon>
        <taxon>Araneae</taxon>
        <taxon>Araneomorphae</taxon>
        <taxon>Entelegynae</taxon>
        <taxon>Lycosoidea</taxon>
        <taxon>Ctenidae</taxon>
        <taxon>Cupiennius</taxon>
    </lineage>
</organism>
<dbReference type="SUPFAM" id="SSF101690">
    <property type="entry name" value="PAZ domain"/>
    <property type="match status" value="1"/>
</dbReference>
<dbReference type="InterPro" id="IPR014811">
    <property type="entry name" value="ArgoL1"/>
</dbReference>
<name>A0A061QLG7_CUPSA</name>
<dbReference type="PROSITE" id="PS50821">
    <property type="entry name" value="PAZ"/>
    <property type="match status" value="1"/>
</dbReference>
<dbReference type="EMBL" id="GBFC01000068">
    <property type="protein sequence ID" value="JAC59270.1"/>
    <property type="molecule type" value="mRNA"/>
</dbReference>
<evidence type="ECO:0000259" key="3">
    <source>
        <dbReference type="PROSITE" id="PS50821"/>
    </source>
</evidence>
<dbReference type="Pfam" id="PF08699">
    <property type="entry name" value="ArgoL1"/>
    <property type="match status" value="1"/>
</dbReference>
<dbReference type="InterPro" id="IPR045246">
    <property type="entry name" value="Piwi_ago-like"/>
</dbReference>
<evidence type="ECO:0000259" key="4">
    <source>
        <dbReference type="PROSITE" id="PS50822"/>
    </source>
</evidence>
<dbReference type="Gene3D" id="3.30.420.10">
    <property type="entry name" value="Ribonuclease H-like superfamily/Ribonuclease H"/>
    <property type="match status" value="1"/>
</dbReference>
<dbReference type="SMART" id="SM01163">
    <property type="entry name" value="DUF1785"/>
    <property type="match status" value="1"/>
</dbReference>
<dbReference type="Pfam" id="PF02170">
    <property type="entry name" value="PAZ"/>
    <property type="match status" value="1"/>
</dbReference>
<dbReference type="InterPro" id="IPR003100">
    <property type="entry name" value="PAZ_dom"/>
</dbReference>
<dbReference type="InterPro" id="IPR032474">
    <property type="entry name" value="Argonaute_N"/>
</dbReference>
<feature type="region of interest" description="Disordered" evidence="2">
    <location>
        <begin position="1"/>
        <end position="130"/>
    </location>
</feature>
<dbReference type="InterPro" id="IPR012337">
    <property type="entry name" value="RNaseH-like_sf"/>
</dbReference>
<evidence type="ECO:0000256" key="2">
    <source>
        <dbReference type="SAM" id="MobiDB-lite"/>
    </source>
</evidence>
<dbReference type="SUPFAM" id="SSF53098">
    <property type="entry name" value="Ribonuclease H-like"/>
    <property type="match status" value="1"/>
</dbReference>
<dbReference type="CDD" id="cd04657">
    <property type="entry name" value="Piwi_ago-like"/>
    <property type="match status" value="1"/>
</dbReference>
<evidence type="ECO:0000256" key="1">
    <source>
        <dbReference type="RuleBase" id="RU361178"/>
    </source>
</evidence>
<reference evidence="5" key="1">
    <citation type="submission" date="2014-05" db="EMBL/GenBank/DDBJ databases">
        <title>Assembled transcriptome sequences from leg hypodermis of the spider Cupiennius salei.</title>
        <authorList>
            <person name="French A.S."/>
            <person name="Li A.W."/>
            <person name="Meisner S."/>
            <person name="Torkkeli P.H."/>
        </authorList>
    </citation>
    <scope>NUCLEOTIDE SEQUENCE</scope>
    <source>
        <tissue evidence="5">Leg</tissue>
    </source>
</reference>
<dbReference type="Gene3D" id="2.170.260.10">
    <property type="entry name" value="paz domain"/>
    <property type="match status" value="1"/>
</dbReference>
<dbReference type="PANTHER" id="PTHR22891">
    <property type="entry name" value="EUKARYOTIC TRANSLATION INITIATION FACTOR 2C"/>
    <property type="match status" value="1"/>
</dbReference>
<dbReference type="CDD" id="cd02846">
    <property type="entry name" value="PAZ_argonaute_like"/>
    <property type="match status" value="1"/>
</dbReference>
<dbReference type="InterPro" id="IPR003165">
    <property type="entry name" value="Piwi"/>
</dbReference>